<evidence type="ECO:0000259" key="6">
    <source>
        <dbReference type="Pfam" id="PF14759"/>
    </source>
</evidence>
<gene>
    <name evidence="7" type="ORF">SAMN06265371_101107</name>
</gene>
<name>A0A238V9S9_9FLAO</name>
<evidence type="ECO:0000256" key="4">
    <source>
        <dbReference type="ARBA" id="ARBA00023002"/>
    </source>
</evidence>
<dbReference type="EMBL" id="FZNT01000001">
    <property type="protein sequence ID" value="SNR31160.1"/>
    <property type="molecule type" value="Genomic_DNA"/>
</dbReference>
<dbReference type="RefSeq" id="WP_089379786.1">
    <property type="nucleotide sequence ID" value="NZ_FZNT01000001.1"/>
</dbReference>
<accession>A0A238V9S9</accession>
<dbReference type="GO" id="GO:0016651">
    <property type="term" value="F:oxidoreductase activity, acting on NAD(P)H"/>
    <property type="evidence" value="ECO:0007669"/>
    <property type="project" value="TreeGrafter"/>
</dbReference>
<dbReference type="Pfam" id="PF14759">
    <property type="entry name" value="Reductase_C"/>
    <property type="match status" value="1"/>
</dbReference>
<evidence type="ECO:0000313" key="7">
    <source>
        <dbReference type="EMBL" id="SNR31160.1"/>
    </source>
</evidence>
<evidence type="ECO:0000259" key="5">
    <source>
        <dbReference type="Pfam" id="PF07992"/>
    </source>
</evidence>
<dbReference type="Gene3D" id="3.50.50.60">
    <property type="entry name" value="FAD/NAD(P)-binding domain"/>
    <property type="match status" value="2"/>
</dbReference>
<evidence type="ECO:0000256" key="3">
    <source>
        <dbReference type="ARBA" id="ARBA00022827"/>
    </source>
</evidence>
<dbReference type="InterPro" id="IPR016156">
    <property type="entry name" value="FAD/NAD-linked_Rdtase_dimer_sf"/>
</dbReference>
<dbReference type="GO" id="GO:0005737">
    <property type="term" value="C:cytoplasm"/>
    <property type="evidence" value="ECO:0007669"/>
    <property type="project" value="TreeGrafter"/>
</dbReference>
<keyword evidence="3" id="KW-0274">FAD</keyword>
<dbReference type="GO" id="GO:0051213">
    <property type="term" value="F:dioxygenase activity"/>
    <property type="evidence" value="ECO:0007669"/>
    <property type="project" value="UniProtKB-KW"/>
</dbReference>
<dbReference type="PANTHER" id="PTHR43557:SF2">
    <property type="entry name" value="RIESKE DOMAIN-CONTAINING PROTEIN-RELATED"/>
    <property type="match status" value="1"/>
</dbReference>
<protein>
    <submittedName>
        <fullName evidence="7">3-phenylpropionate/trans-cinnamate dioxygenase ferredoxin reductase subunit</fullName>
    </submittedName>
</protein>
<reference evidence="7 8" key="1">
    <citation type="submission" date="2017-06" db="EMBL/GenBank/DDBJ databases">
        <authorList>
            <person name="Kim H.J."/>
            <person name="Triplett B.A."/>
        </authorList>
    </citation>
    <scope>NUCLEOTIDE SEQUENCE [LARGE SCALE GENOMIC DNA]</scope>
    <source>
        <strain evidence="7 8">DSM 29150</strain>
    </source>
</reference>
<organism evidence="7 8">
    <name type="scientific">Lutibacter agarilyticus</name>
    <dbReference type="NCBI Taxonomy" id="1109740"/>
    <lineage>
        <taxon>Bacteria</taxon>
        <taxon>Pseudomonadati</taxon>
        <taxon>Bacteroidota</taxon>
        <taxon>Flavobacteriia</taxon>
        <taxon>Flavobacteriales</taxon>
        <taxon>Flavobacteriaceae</taxon>
        <taxon>Lutibacter</taxon>
    </lineage>
</organism>
<evidence type="ECO:0000313" key="8">
    <source>
        <dbReference type="Proteomes" id="UP000198384"/>
    </source>
</evidence>
<dbReference type="PRINTS" id="PR00368">
    <property type="entry name" value="FADPNR"/>
</dbReference>
<dbReference type="Gene3D" id="3.30.390.30">
    <property type="match status" value="1"/>
</dbReference>
<feature type="domain" description="FAD/NAD(P)-binding" evidence="5">
    <location>
        <begin position="11"/>
        <end position="310"/>
    </location>
</feature>
<evidence type="ECO:0000256" key="1">
    <source>
        <dbReference type="ARBA" id="ARBA00001974"/>
    </source>
</evidence>
<dbReference type="InterPro" id="IPR050446">
    <property type="entry name" value="FAD-oxidoreductase/Apoptosis"/>
</dbReference>
<dbReference type="InterPro" id="IPR023753">
    <property type="entry name" value="FAD/NAD-binding_dom"/>
</dbReference>
<feature type="domain" description="Reductase C-terminal" evidence="6">
    <location>
        <begin position="329"/>
        <end position="412"/>
    </location>
</feature>
<dbReference type="InterPro" id="IPR028202">
    <property type="entry name" value="Reductase_C"/>
</dbReference>
<dbReference type="Proteomes" id="UP000198384">
    <property type="component" value="Unassembled WGS sequence"/>
</dbReference>
<dbReference type="PRINTS" id="PR00411">
    <property type="entry name" value="PNDRDTASEI"/>
</dbReference>
<dbReference type="PANTHER" id="PTHR43557">
    <property type="entry name" value="APOPTOSIS-INDUCING FACTOR 1"/>
    <property type="match status" value="1"/>
</dbReference>
<dbReference type="OrthoDB" id="9792592at2"/>
<keyword evidence="4" id="KW-0560">Oxidoreductase</keyword>
<dbReference type="Pfam" id="PF07992">
    <property type="entry name" value="Pyr_redox_2"/>
    <property type="match status" value="1"/>
</dbReference>
<keyword evidence="7" id="KW-0223">Dioxygenase</keyword>
<comment type="cofactor">
    <cofactor evidence="1">
        <name>FAD</name>
        <dbReference type="ChEBI" id="CHEBI:57692"/>
    </cofactor>
</comment>
<proteinExistence type="predicted"/>
<keyword evidence="8" id="KW-1185">Reference proteome</keyword>
<dbReference type="AlphaFoldDB" id="A0A238V9S9"/>
<dbReference type="SUPFAM" id="SSF51905">
    <property type="entry name" value="FAD/NAD(P)-binding domain"/>
    <property type="match status" value="1"/>
</dbReference>
<evidence type="ECO:0000256" key="2">
    <source>
        <dbReference type="ARBA" id="ARBA00022630"/>
    </source>
</evidence>
<sequence length="418" mass="46249">MAADTSLDKICVIIGASHAGVNVAFSLRREGWEGKIVLFDSDPEVPYHRPPLSKAYLKADDDSQLDLLFPKQNYISENITLCLGKTIVEINKESNQISLSDGSIQKYNKLVVATGARPFIPPIKGIDLASNLFSMRNFADAVNIQKAIISSEEKRVVIIGGGYIGLETAASLRKLGAKVTVLEREKRVLARITAPEMSTFFSKLHQENGVDLLANKNVILIETSEGVNKLLCDDNTTYTADLIVVGVGIKVNTELAENAGLVIENGIKVDSNAKTSAENIYAIGDCTYHFNPHYNRFIRLESVQNAVDQAKVAAAAICGNEVEYDAIPWFWSDQYDVKLQMVGLSTGYNQTIKRIEDNNEKCQSVWYFKDEELLAVDAVNNGKAYVLGTRFIKAKQQLDKEKLMDVSIPIKQTSFLKD</sequence>
<dbReference type="InterPro" id="IPR036188">
    <property type="entry name" value="FAD/NAD-bd_sf"/>
</dbReference>
<dbReference type="SUPFAM" id="SSF55424">
    <property type="entry name" value="FAD/NAD-linked reductases, dimerisation (C-terminal) domain"/>
    <property type="match status" value="1"/>
</dbReference>
<keyword evidence="2" id="KW-0285">Flavoprotein</keyword>